<dbReference type="EMBL" id="CAJOBA010010242">
    <property type="protein sequence ID" value="CAF3865566.1"/>
    <property type="molecule type" value="Genomic_DNA"/>
</dbReference>
<dbReference type="InterPro" id="IPR029063">
    <property type="entry name" value="SAM-dependent_MTases_sf"/>
</dbReference>
<protein>
    <recommendedName>
        <fullName evidence="4">Class I SAM-dependent methyltransferase</fullName>
    </recommendedName>
</protein>
<dbReference type="Gene3D" id="3.40.50.150">
    <property type="entry name" value="Vaccinia Virus protein VP39"/>
    <property type="match status" value="1"/>
</dbReference>
<evidence type="ECO:0008006" key="4">
    <source>
        <dbReference type="Google" id="ProtNLM"/>
    </source>
</evidence>
<reference evidence="2" key="1">
    <citation type="submission" date="2021-02" db="EMBL/GenBank/DDBJ databases">
        <authorList>
            <person name="Nowell W R."/>
        </authorList>
    </citation>
    <scope>NUCLEOTIDE SEQUENCE</scope>
</reference>
<dbReference type="Proteomes" id="UP000682733">
    <property type="component" value="Unassembled WGS sequence"/>
</dbReference>
<organism evidence="2 3">
    <name type="scientific">Didymodactylos carnosus</name>
    <dbReference type="NCBI Taxonomy" id="1234261"/>
    <lineage>
        <taxon>Eukaryota</taxon>
        <taxon>Metazoa</taxon>
        <taxon>Spiralia</taxon>
        <taxon>Gnathifera</taxon>
        <taxon>Rotifera</taxon>
        <taxon>Eurotatoria</taxon>
        <taxon>Bdelloidea</taxon>
        <taxon>Philodinida</taxon>
        <taxon>Philodinidae</taxon>
        <taxon>Didymodactylos</taxon>
    </lineage>
</organism>
<sequence>MGKSTITMAQLLKKDKKYENVTILCIDTWLGGLEHWLETGQHRLMSVHGGRPTVYEQFVANIVDMKLTEMILPFSTTSILGARFLQQHKFFPQLIYFDSAHLPGETLVELELYWQLLQPGGILFGDDWGWDSVRCDVLRFIDTNRLKIAVKQNSWSIQKPILG</sequence>
<evidence type="ECO:0000313" key="1">
    <source>
        <dbReference type="EMBL" id="CAF1103702.1"/>
    </source>
</evidence>
<dbReference type="PANTHER" id="PTHR37909:SF1">
    <property type="entry name" value="S-ADENOSYL-L-METHIONINE-DEPENDENT METHYLTRANSFERASES SUPERFAMILY PROTEIN"/>
    <property type="match status" value="1"/>
</dbReference>
<evidence type="ECO:0000313" key="3">
    <source>
        <dbReference type="Proteomes" id="UP000682733"/>
    </source>
</evidence>
<name>A0A8S2L189_9BILA</name>
<gene>
    <name evidence="1" type="ORF">OVA965_LOCUS19421</name>
    <name evidence="2" type="ORF">TMI583_LOCUS19449</name>
</gene>
<accession>A0A8S2L189</accession>
<dbReference type="AlphaFoldDB" id="A0A8S2L189"/>
<proteinExistence type="predicted"/>
<comment type="caution">
    <text evidence="2">The sequence shown here is derived from an EMBL/GenBank/DDBJ whole genome shotgun (WGS) entry which is preliminary data.</text>
</comment>
<dbReference type="Pfam" id="PF13578">
    <property type="entry name" value="Methyltransf_24"/>
    <property type="match status" value="1"/>
</dbReference>
<evidence type="ECO:0000313" key="2">
    <source>
        <dbReference type="EMBL" id="CAF3865566.1"/>
    </source>
</evidence>
<dbReference type="Proteomes" id="UP000677228">
    <property type="component" value="Unassembled WGS sequence"/>
</dbReference>
<dbReference type="PANTHER" id="PTHR37909">
    <property type="entry name" value="S-ADENOSYL-L-METHIONINE-DEPENDENT METHYLTRANSFERASES SUPERFAMILY PROTEIN"/>
    <property type="match status" value="1"/>
</dbReference>
<dbReference type="EMBL" id="CAJNOK010009998">
    <property type="protein sequence ID" value="CAF1103702.1"/>
    <property type="molecule type" value="Genomic_DNA"/>
</dbReference>